<evidence type="ECO:0000313" key="5">
    <source>
        <dbReference type="Proteomes" id="UP000534783"/>
    </source>
</evidence>
<gene>
    <name evidence="4" type="ORF">MNODULE_10365</name>
</gene>
<protein>
    <submittedName>
        <fullName evidence="4">TolC family protein</fullName>
    </submittedName>
</protein>
<feature type="chain" id="PRO_5031279764" evidence="3">
    <location>
        <begin position="24"/>
        <end position="416"/>
    </location>
</feature>
<feature type="coiled-coil region" evidence="2">
    <location>
        <begin position="302"/>
        <end position="329"/>
    </location>
</feature>
<keyword evidence="3" id="KW-0732">Signal</keyword>
<keyword evidence="2" id="KW-0175">Coiled coil</keyword>
<organism evidence="4 5">
    <name type="scientific">Candidatus Manganitrophus noduliformans</name>
    <dbReference type="NCBI Taxonomy" id="2606439"/>
    <lineage>
        <taxon>Bacteria</taxon>
        <taxon>Pseudomonadati</taxon>
        <taxon>Nitrospirota</taxon>
        <taxon>Nitrospiria</taxon>
        <taxon>Candidatus Troglogloeales</taxon>
        <taxon>Candidatus Manganitrophaceae</taxon>
        <taxon>Candidatus Manganitrophus</taxon>
    </lineage>
</organism>
<dbReference type="RefSeq" id="WP_168059499.1">
    <property type="nucleotide sequence ID" value="NZ_VTOW01000002.1"/>
</dbReference>
<dbReference type="AlphaFoldDB" id="A0A7X6IB84"/>
<feature type="signal peptide" evidence="3">
    <location>
        <begin position="1"/>
        <end position="23"/>
    </location>
</feature>
<comment type="caution">
    <text evidence="4">The sequence shown here is derived from an EMBL/GenBank/DDBJ whole genome shotgun (WGS) entry which is preliminary data.</text>
</comment>
<dbReference type="GO" id="GO:0015562">
    <property type="term" value="F:efflux transmembrane transporter activity"/>
    <property type="evidence" value="ECO:0007669"/>
    <property type="project" value="InterPro"/>
</dbReference>
<sequence length="416" mass="47448">MKRLLLLSILLIGATVIPMVTSAAEEVTPTLRLEEVLQEVIQRNPQVRAAERGERAAEARIPQARALEDPQFGVMQWSIPSNFSLFDADETWYTLSQHFPFFGKRALRGDIAKLETSMASEESRAVRLKIVKEAKQAYYDFFFTHKSLDIHHKQVALARRFSIIAQEKFAVGEVGQQDVIRAQVELLDLSNALKTSEQDRNVAAARLNALLDRLPDAPLGVPETPTIPAVEPELEMLQREAEAARPEIRMQTLAIRRGEESAALAERDLFPDVVAEVGYWDVHDGSNRWMASIKINLPWMNKKKYDARIREKEAEQSRAEAARRAALNETQFRIKELFVRFQTAKRLATLYQQGILPLAEQSLEAAVVGYEAKKNDFLTLIDAQENIKRLELTYFRTLAEIWKRLAELEEMTGKMF</sequence>
<evidence type="ECO:0000256" key="1">
    <source>
        <dbReference type="ARBA" id="ARBA00007613"/>
    </source>
</evidence>
<proteinExistence type="inferred from homology"/>
<dbReference type="Gene3D" id="1.20.1600.10">
    <property type="entry name" value="Outer membrane efflux proteins (OEP)"/>
    <property type="match status" value="1"/>
</dbReference>
<reference evidence="4 5" key="1">
    <citation type="journal article" date="2020" name="Nature">
        <title>Bacterial chemolithoautotrophy via manganese oxidation.</title>
        <authorList>
            <person name="Yu H."/>
            <person name="Leadbetter J.R."/>
        </authorList>
    </citation>
    <scope>NUCLEOTIDE SEQUENCE [LARGE SCALE GENOMIC DNA]</scope>
    <source>
        <strain evidence="4 5">Mn-1</strain>
    </source>
</reference>
<dbReference type="InterPro" id="IPR003423">
    <property type="entry name" value="OMP_efflux"/>
</dbReference>
<dbReference type="PANTHER" id="PTHR30203:SF24">
    <property type="entry name" value="BLR4935 PROTEIN"/>
    <property type="match status" value="1"/>
</dbReference>
<comment type="similarity">
    <text evidence="1">Belongs to the outer membrane factor (OMF) (TC 1.B.17) family.</text>
</comment>
<dbReference type="Pfam" id="PF02321">
    <property type="entry name" value="OEP"/>
    <property type="match status" value="2"/>
</dbReference>
<dbReference type="EMBL" id="VTOW01000002">
    <property type="protein sequence ID" value="NKE71139.1"/>
    <property type="molecule type" value="Genomic_DNA"/>
</dbReference>
<evidence type="ECO:0000313" key="4">
    <source>
        <dbReference type="EMBL" id="NKE71139.1"/>
    </source>
</evidence>
<dbReference type="InterPro" id="IPR010131">
    <property type="entry name" value="MdtP/NodT-like"/>
</dbReference>
<dbReference type="Proteomes" id="UP000534783">
    <property type="component" value="Unassembled WGS sequence"/>
</dbReference>
<evidence type="ECO:0000256" key="3">
    <source>
        <dbReference type="SAM" id="SignalP"/>
    </source>
</evidence>
<accession>A0A7X6IB84</accession>
<keyword evidence="5" id="KW-1185">Reference proteome</keyword>
<evidence type="ECO:0000256" key="2">
    <source>
        <dbReference type="SAM" id="Coils"/>
    </source>
</evidence>
<name>A0A7X6IB84_9BACT</name>
<dbReference type="PANTHER" id="PTHR30203">
    <property type="entry name" value="OUTER MEMBRANE CATION EFFLUX PROTEIN"/>
    <property type="match status" value="1"/>
</dbReference>
<dbReference type="SUPFAM" id="SSF56954">
    <property type="entry name" value="Outer membrane efflux proteins (OEP)"/>
    <property type="match status" value="1"/>
</dbReference>